<dbReference type="EMBL" id="UYYF01004789">
    <property type="protein sequence ID" value="VDN07029.1"/>
    <property type="molecule type" value="Genomic_DNA"/>
</dbReference>
<protein>
    <submittedName>
        <fullName evidence="4">CDK5RAP3</fullName>
    </submittedName>
</protein>
<sequence>SRFLSTQFNSFSDWLHSRRHCDKDWQKNVIVIREKISDAVQDMPEDERIVALLQGSYINYFHCVRIVEILKETEINTKNFLGYYSSQRMSDWMNIKKMYEKGNVYLAEGAQILQRMVHYEIPALKKQISKNDQIILDCIKKERDNEKQMIDSKKQYEKELLKMGLKGIHLKKEILSLLNDLPAFLIEVAKSMSILADPLAYYEQFRKYIHQYKAPDCVLLPLCSMLIRKGPNVTAYEWKYGAEPLLIELPSLDIVPDENTESSVDNEIDFGDDSVNADNEINYRDDDLKIEVIEDEKGVVSDGVARDLDALTILENPETRRLIYFELKEVILFEDFFFPLTRSLFIPAYA</sequence>
<dbReference type="WBParaSite" id="TCLT_0000941001-mRNA-1">
    <property type="protein sequence ID" value="TCLT_0000941001-mRNA-1"/>
    <property type="gene ID" value="TCLT_0000941001"/>
</dbReference>
<reference evidence="2 3" key="2">
    <citation type="submission" date="2018-11" db="EMBL/GenBank/DDBJ databases">
        <authorList>
            <consortium name="Pathogen Informatics"/>
        </authorList>
    </citation>
    <scope>NUCLEOTIDE SEQUENCE [LARGE SCALE GENOMIC DNA]</scope>
</reference>
<comment type="similarity">
    <text evidence="1">Belongs to the CDK5RAP3 family.</text>
</comment>
<dbReference type="GO" id="GO:0012505">
    <property type="term" value="C:endomembrane system"/>
    <property type="evidence" value="ECO:0007669"/>
    <property type="project" value="TreeGrafter"/>
</dbReference>
<evidence type="ECO:0000256" key="1">
    <source>
        <dbReference type="ARBA" id="ARBA00007478"/>
    </source>
</evidence>
<dbReference type="OMA" id="HYFHIND"/>
<organism evidence="4">
    <name type="scientific">Thelazia callipaeda</name>
    <name type="common">Oriental eyeworm</name>
    <name type="synonym">Parasitic nematode</name>
    <dbReference type="NCBI Taxonomy" id="103827"/>
    <lineage>
        <taxon>Eukaryota</taxon>
        <taxon>Metazoa</taxon>
        <taxon>Ecdysozoa</taxon>
        <taxon>Nematoda</taxon>
        <taxon>Chromadorea</taxon>
        <taxon>Rhabditida</taxon>
        <taxon>Spirurina</taxon>
        <taxon>Spiruromorpha</taxon>
        <taxon>Thelazioidea</taxon>
        <taxon>Thelaziidae</taxon>
        <taxon>Thelazia</taxon>
    </lineage>
</organism>
<proteinExistence type="inferred from homology"/>
<dbReference type="STRING" id="103827.A0A0N5D8H7"/>
<evidence type="ECO:0000313" key="2">
    <source>
        <dbReference type="EMBL" id="VDN07029.1"/>
    </source>
</evidence>
<accession>A0A0N5D8H7</accession>
<gene>
    <name evidence="2" type="ORF">TCLT_LOCUS9399</name>
</gene>
<reference evidence="4" key="1">
    <citation type="submission" date="2016-04" db="UniProtKB">
        <authorList>
            <consortium name="WormBaseParasite"/>
        </authorList>
    </citation>
    <scope>IDENTIFICATION</scope>
</reference>
<dbReference type="AlphaFoldDB" id="A0A0N5D8H7"/>
<dbReference type="OrthoDB" id="340432at2759"/>
<dbReference type="GO" id="GO:0007346">
    <property type="term" value="P:regulation of mitotic cell cycle"/>
    <property type="evidence" value="ECO:0007669"/>
    <property type="project" value="TreeGrafter"/>
</dbReference>
<dbReference type="Pfam" id="PF05600">
    <property type="entry name" value="CDK5RAP3"/>
    <property type="match status" value="1"/>
</dbReference>
<dbReference type="InterPro" id="IPR008491">
    <property type="entry name" value="CDK5RAP3"/>
</dbReference>
<dbReference type="PANTHER" id="PTHR14894:SF0">
    <property type="entry name" value="CDK5 REGULATORY SUBUNIT-ASSOCIATED PROTEIN 3"/>
    <property type="match status" value="1"/>
</dbReference>
<dbReference type="Proteomes" id="UP000276776">
    <property type="component" value="Unassembled WGS sequence"/>
</dbReference>
<dbReference type="PANTHER" id="PTHR14894">
    <property type="entry name" value="CDK5 REGULATORY SUBUNIT-ASSOCIATED PROTEIN 3"/>
    <property type="match status" value="1"/>
</dbReference>
<keyword evidence="3" id="KW-1185">Reference proteome</keyword>
<evidence type="ECO:0000313" key="3">
    <source>
        <dbReference type="Proteomes" id="UP000276776"/>
    </source>
</evidence>
<name>A0A0N5D8H7_THECL</name>
<evidence type="ECO:0000313" key="4">
    <source>
        <dbReference type="WBParaSite" id="TCLT_0000941001-mRNA-1"/>
    </source>
</evidence>